<organism evidence="2 3">
    <name type="scientific">Candidatus Pullilachnospira gallistercoris</name>
    <dbReference type="NCBI Taxonomy" id="2840911"/>
    <lineage>
        <taxon>Bacteria</taxon>
        <taxon>Bacillati</taxon>
        <taxon>Bacillota</taxon>
        <taxon>Clostridia</taxon>
        <taxon>Lachnospirales</taxon>
        <taxon>Lachnospiraceae</taxon>
        <taxon>Lachnospiraceae incertae sedis</taxon>
        <taxon>Candidatus Pullilachnospira</taxon>
    </lineage>
</organism>
<feature type="domain" description="NADH:ubiquinone oxidoreductase 30kDa subunit" evidence="1">
    <location>
        <begin position="22"/>
        <end position="103"/>
    </location>
</feature>
<evidence type="ECO:0000259" key="1">
    <source>
        <dbReference type="Pfam" id="PF00329"/>
    </source>
</evidence>
<evidence type="ECO:0000313" key="2">
    <source>
        <dbReference type="EMBL" id="HIR69756.1"/>
    </source>
</evidence>
<dbReference type="InterPro" id="IPR001268">
    <property type="entry name" value="NADH_UbQ_OxRdtase_30kDa_su"/>
</dbReference>
<dbReference type="Proteomes" id="UP000823912">
    <property type="component" value="Unassembled WGS sequence"/>
</dbReference>
<sequence>MEVIPPEVLLDKVMEKKEQGLRLSQACAAWVDGKYELSYSFANDETYQYQTLRIVMEKDTEVSSITAFYPYAFLYENEMKELFGVKIKSIHPDYQNKLYRIKAETPFLKEEDK</sequence>
<proteinExistence type="predicted"/>
<dbReference type="Pfam" id="PF00329">
    <property type="entry name" value="Complex1_30kDa"/>
    <property type="match status" value="1"/>
</dbReference>
<evidence type="ECO:0000313" key="3">
    <source>
        <dbReference type="Proteomes" id="UP000823912"/>
    </source>
</evidence>
<dbReference type="GO" id="GO:0008137">
    <property type="term" value="F:NADH dehydrogenase (ubiquinone) activity"/>
    <property type="evidence" value="ECO:0007669"/>
    <property type="project" value="InterPro"/>
</dbReference>
<name>A0A9D1E853_9FIRM</name>
<accession>A0A9D1E853</accession>
<comment type="caution">
    <text evidence="2">The sequence shown here is derived from an EMBL/GenBank/DDBJ whole genome shotgun (WGS) entry which is preliminary data.</text>
</comment>
<gene>
    <name evidence="2" type="ORF">IAA55_00560</name>
</gene>
<protein>
    <submittedName>
        <fullName evidence="2">NADH-quinone oxidoreductase subunit C</fullName>
    </submittedName>
</protein>
<dbReference type="InterPro" id="IPR037232">
    <property type="entry name" value="NADH_quin_OxRdtase_su_C/D-like"/>
</dbReference>
<dbReference type="SUPFAM" id="SSF143243">
    <property type="entry name" value="Nqo5-like"/>
    <property type="match status" value="1"/>
</dbReference>
<dbReference type="AlphaFoldDB" id="A0A9D1E853"/>
<reference evidence="2" key="2">
    <citation type="journal article" date="2021" name="PeerJ">
        <title>Extensive microbial diversity within the chicken gut microbiome revealed by metagenomics and culture.</title>
        <authorList>
            <person name="Gilroy R."/>
            <person name="Ravi A."/>
            <person name="Getino M."/>
            <person name="Pursley I."/>
            <person name="Horton D.L."/>
            <person name="Alikhan N.F."/>
            <person name="Baker D."/>
            <person name="Gharbi K."/>
            <person name="Hall N."/>
            <person name="Watson M."/>
            <person name="Adriaenssens E.M."/>
            <person name="Foster-Nyarko E."/>
            <person name="Jarju S."/>
            <person name="Secka A."/>
            <person name="Antonio M."/>
            <person name="Oren A."/>
            <person name="Chaudhuri R.R."/>
            <person name="La Ragione R."/>
            <person name="Hildebrand F."/>
            <person name="Pallen M.J."/>
        </authorList>
    </citation>
    <scope>NUCLEOTIDE SEQUENCE</scope>
    <source>
        <strain evidence="2">ChiSjej5B23-6657</strain>
    </source>
</reference>
<dbReference type="Gene3D" id="3.30.460.80">
    <property type="entry name" value="NADH:ubiquinone oxidoreductase, 30kDa subunit"/>
    <property type="match status" value="1"/>
</dbReference>
<reference evidence="2" key="1">
    <citation type="submission" date="2020-10" db="EMBL/GenBank/DDBJ databases">
        <authorList>
            <person name="Gilroy R."/>
        </authorList>
    </citation>
    <scope>NUCLEOTIDE SEQUENCE</scope>
    <source>
        <strain evidence="2">ChiSjej5B23-6657</strain>
    </source>
</reference>
<dbReference type="EMBL" id="DVHM01000007">
    <property type="protein sequence ID" value="HIR69756.1"/>
    <property type="molecule type" value="Genomic_DNA"/>
</dbReference>